<name>A0AAN1VFH3_9BORD</name>
<dbReference type="Proteomes" id="UP000282741">
    <property type="component" value="Chromosome"/>
</dbReference>
<dbReference type="GO" id="GO:0004479">
    <property type="term" value="F:methionyl-tRNA formyltransferase activity"/>
    <property type="evidence" value="ECO:0007669"/>
    <property type="project" value="TreeGrafter"/>
</dbReference>
<gene>
    <name evidence="2" type="ORF">CS347_07555</name>
</gene>
<dbReference type="EMBL" id="CP024172">
    <property type="protein sequence ID" value="AZW16630.1"/>
    <property type="molecule type" value="Genomic_DNA"/>
</dbReference>
<dbReference type="RefSeq" id="WP_032979225.1">
    <property type="nucleotide sequence ID" value="NZ_CP012077.1"/>
</dbReference>
<evidence type="ECO:0000313" key="3">
    <source>
        <dbReference type="Proteomes" id="UP000282741"/>
    </source>
</evidence>
<dbReference type="Pfam" id="PF00551">
    <property type="entry name" value="Formyl_trans_N"/>
    <property type="match status" value="1"/>
</dbReference>
<evidence type="ECO:0000313" key="2">
    <source>
        <dbReference type="EMBL" id="AZW16630.1"/>
    </source>
</evidence>
<dbReference type="InterPro" id="IPR036477">
    <property type="entry name" value="Formyl_transf_N_sf"/>
</dbReference>
<feature type="domain" description="Formyl transferase N-terminal" evidence="1">
    <location>
        <begin position="60"/>
        <end position="176"/>
    </location>
</feature>
<organism evidence="2 3">
    <name type="scientific">Bordetella hinzii</name>
    <dbReference type="NCBI Taxonomy" id="103855"/>
    <lineage>
        <taxon>Bacteria</taxon>
        <taxon>Pseudomonadati</taxon>
        <taxon>Pseudomonadota</taxon>
        <taxon>Betaproteobacteria</taxon>
        <taxon>Burkholderiales</taxon>
        <taxon>Alcaligenaceae</taxon>
        <taxon>Bordetella</taxon>
    </lineage>
</organism>
<dbReference type="PANTHER" id="PTHR11138:SF5">
    <property type="entry name" value="METHIONYL-TRNA FORMYLTRANSFERASE, MITOCHONDRIAL"/>
    <property type="match status" value="1"/>
</dbReference>
<dbReference type="SUPFAM" id="SSF50486">
    <property type="entry name" value="FMT C-terminal domain-like"/>
    <property type="match status" value="1"/>
</dbReference>
<sequence>MSKRICLMGNRQLATDSLRLLRERFPETPLLVVLNPSDDGVDGPGGTSLRRLVEEAGIAHIQPKHVKSAEAREQLAAFAPDLILSCSYEKIVPEEVIRIPKDGALNVHYAALPLNRGCFPVVWTIASGEAELGVTLHEMTPGIDDGPILAQRRLPYQEGMTAGEAYRACAQAAVQMVGDFLTRYISDGVYGRQAQNEAAATYHSSVHPYERWIPWHRGATEVARVINALTYVPHPSGRTCAGAEGKEIGLLGPAFAVNRQDLAPGQVELLADSAFIGTADGAVRVTLARVGDAAVPVSNVLSGVASVTSPYREIYPQ</sequence>
<dbReference type="Gene3D" id="3.40.50.12230">
    <property type="match status" value="1"/>
</dbReference>
<accession>A0AAN1VFH3</accession>
<dbReference type="GO" id="GO:0005829">
    <property type="term" value="C:cytosol"/>
    <property type="evidence" value="ECO:0007669"/>
    <property type="project" value="TreeGrafter"/>
</dbReference>
<dbReference type="GeneID" id="92996172"/>
<reference evidence="3" key="1">
    <citation type="submission" date="2017-10" db="EMBL/GenBank/DDBJ databases">
        <title>Whole genome sequencing of various Bordetella species.</title>
        <authorList>
            <person name="Weigand M.R."/>
            <person name="Loparev V."/>
            <person name="Peng Y."/>
            <person name="Bowden K.E."/>
            <person name="Tondella M.L."/>
            <person name="Williams M.M."/>
        </authorList>
    </citation>
    <scope>NUCLEOTIDE SEQUENCE [LARGE SCALE GENOMIC DNA]</scope>
    <source>
        <strain evidence="3">H720</strain>
    </source>
</reference>
<dbReference type="InterPro" id="IPR011034">
    <property type="entry name" value="Formyl_transferase-like_C_sf"/>
</dbReference>
<protein>
    <recommendedName>
        <fullName evidence="1">Formyl transferase N-terminal domain-containing protein</fullName>
    </recommendedName>
</protein>
<dbReference type="AlphaFoldDB" id="A0AAN1VFH3"/>
<proteinExistence type="predicted"/>
<dbReference type="PANTHER" id="PTHR11138">
    <property type="entry name" value="METHIONYL-TRNA FORMYLTRANSFERASE"/>
    <property type="match status" value="1"/>
</dbReference>
<evidence type="ECO:0000259" key="1">
    <source>
        <dbReference type="Pfam" id="PF00551"/>
    </source>
</evidence>
<dbReference type="SUPFAM" id="SSF53328">
    <property type="entry name" value="Formyltransferase"/>
    <property type="match status" value="1"/>
</dbReference>
<dbReference type="InterPro" id="IPR002376">
    <property type="entry name" value="Formyl_transf_N"/>
</dbReference>